<comment type="catalytic activity">
    <reaction evidence="5">
        <text>(6S)-5-formyl-5,6,7,8-tetrahydrofolate + ATP = (6R)-5,10-methenyltetrahydrofolate + ADP + phosphate</text>
        <dbReference type="Rhea" id="RHEA:10488"/>
        <dbReference type="ChEBI" id="CHEBI:30616"/>
        <dbReference type="ChEBI" id="CHEBI:43474"/>
        <dbReference type="ChEBI" id="CHEBI:57455"/>
        <dbReference type="ChEBI" id="CHEBI:57457"/>
        <dbReference type="ChEBI" id="CHEBI:456216"/>
        <dbReference type="EC" id="6.3.3.2"/>
    </reaction>
</comment>
<evidence type="ECO:0000313" key="7">
    <source>
        <dbReference type="Proteomes" id="UP000031656"/>
    </source>
</evidence>
<dbReference type="EC" id="6.3.3.2" evidence="5"/>
<dbReference type="InterPro" id="IPR002698">
    <property type="entry name" value="FTHF_cligase"/>
</dbReference>
<keyword evidence="5" id="KW-0479">Metal-binding</keyword>
<dbReference type="EMBL" id="CP004373">
    <property type="protein sequence ID" value="AHK70166.1"/>
    <property type="molecule type" value="Genomic_DNA"/>
</dbReference>
<dbReference type="Proteomes" id="UP000031656">
    <property type="component" value="Chromosome"/>
</dbReference>
<dbReference type="RefSeq" id="WP_052327410.1">
    <property type="nucleotide sequence ID" value="NZ_CP004373.1"/>
</dbReference>
<dbReference type="KEGG" id="goy:GLS_c02490"/>
<keyword evidence="6" id="KW-0436">Ligase</keyword>
<evidence type="ECO:0000313" key="6">
    <source>
        <dbReference type="EMBL" id="AHK70166.1"/>
    </source>
</evidence>
<accession>A0A067Z0P4</accession>
<dbReference type="PIRSF" id="PIRSF006806">
    <property type="entry name" value="FTHF_cligase"/>
    <property type="match status" value="1"/>
</dbReference>
<evidence type="ECO:0000256" key="1">
    <source>
        <dbReference type="ARBA" id="ARBA00010638"/>
    </source>
</evidence>
<dbReference type="InterPro" id="IPR024185">
    <property type="entry name" value="FTHF_cligase-like_sf"/>
</dbReference>
<keyword evidence="3 4" id="KW-0067">ATP-binding</keyword>
<dbReference type="GO" id="GO:0030272">
    <property type="term" value="F:5-formyltetrahydrofolate cyclo-ligase activity"/>
    <property type="evidence" value="ECO:0007669"/>
    <property type="project" value="UniProtKB-EC"/>
</dbReference>
<comment type="cofactor">
    <cofactor evidence="5">
        <name>Mg(2+)</name>
        <dbReference type="ChEBI" id="CHEBI:18420"/>
    </cofactor>
</comment>
<keyword evidence="5" id="KW-0460">Magnesium</keyword>
<dbReference type="Pfam" id="PF01812">
    <property type="entry name" value="5-FTHF_cyc-lig"/>
    <property type="match status" value="1"/>
</dbReference>
<feature type="binding site" evidence="4">
    <location>
        <begin position="13"/>
        <end position="17"/>
    </location>
    <ligand>
        <name>ATP</name>
        <dbReference type="ChEBI" id="CHEBI:30616"/>
    </ligand>
</feature>
<sequence>MAAPQISDLDLLKKDLRLKMAQLRQAASPDDEAALRKFLLKEILARPAHRIAAVWPLAGEVDLRPLCHALSASGRQVLLPETTPKGSPLIFRRWTPASLMTAGRFGTSHPEGEIDIPDLVLVPFLAFDASGYRLGYGGGYYDRTLAMLDVPAIGFGFAGQQIDRVPRGPYDIPIPAIVTERGIIRTDPSKITMKD</sequence>
<protein>
    <recommendedName>
        <fullName evidence="5">5-formyltetrahydrofolate cyclo-ligase</fullName>
        <ecNumber evidence="5">6.3.3.2</ecNumber>
    </recommendedName>
</protein>
<gene>
    <name evidence="6" type="ORF">GLS_c02490</name>
</gene>
<name>A0A067Z0P4_GLUOY</name>
<evidence type="ECO:0000256" key="2">
    <source>
        <dbReference type="ARBA" id="ARBA00022741"/>
    </source>
</evidence>
<comment type="similarity">
    <text evidence="1 5">Belongs to the 5-formyltetrahydrofolate cyclo-ligase family.</text>
</comment>
<dbReference type="PANTHER" id="PTHR23407">
    <property type="entry name" value="ATPASE INHIBITOR/5-FORMYLTETRAHYDROFOLATE CYCLO-LIGASE"/>
    <property type="match status" value="1"/>
</dbReference>
<proteinExistence type="inferred from homology"/>
<dbReference type="InterPro" id="IPR037171">
    <property type="entry name" value="NagB/RpiA_transferase-like"/>
</dbReference>
<feature type="binding site" evidence="4">
    <location>
        <begin position="133"/>
        <end position="141"/>
    </location>
    <ligand>
        <name>ATP</name>
        <dbReference type="ChEBI" id="CHEBI:30616"/>
    </ligand>
</feature>
<dbReference type="HOGENOM" id="CLU_066245_0_1_5"/>
<organism evidence="6 7">
    <name type="scientific">Gluconobacter oxydans DSM 3504</name>
    <dbReference type="NCBI Taxonomy" id="1288313"/>
    <lineage>
        <taxon>Bacteria</taxon>
        <taxon>Pseudomonadati</taxon>
        <taxon>Pseudomonadota</taxon>
        <taxon>Alphaproteobacteria</taxon>
        <taxon>Acetobacterales</taxon>
        <taxon>Acetobacteraceae</taxon>
        <taxon>Gluconobacter</taxon>
    </lineage>
</organism>
<dbReference type="AlphaFoldDB" id="A0A067Z0P4"/>
<dbReference type="GO" id="GO:0005524">
    <property type="term" value="F:ATP binding"/>
    <property type="evidence" value="ECO:0007669"/>
    <property type="project" value="UniProtKB-KW"/>
</dbReference>
<dbReference type="GO" id="GO:0035999">
    <property type="term" value="P:tetrahydrofolate interconversion"/>
    <property type="evidence" value="ECO:0007669"/>
    <property type="project" value="TreeGrafter"/>
</dbReference>
<feature type="binding site" evidence="4">
    <location>
        <position position="60"/>
    </location>
    <ligand>
        <name>substrate</name>
    </ligand>
</feature>
<evidence type="ECO:0000256" key="3">
    <source>
        <dbReference type="ARBA" id="ARBA00022840"/>
    </source>
</evidence>
<dbReference type="Gene3D" id="3.40.50.10420">
    <property type="entry name" value="NagB/RpiA/CoA transferase-like"/>
    <property type="match status" value="1"/>
</dbReference>
<reference evidence="6 7" key="1">
    <citation type="journal article" date="2015" name="Appl. Microbiol. Biotechnol.">
        <title>The consequence of an additional NADH dehydrogenase paralog on the growth of Gluconobacter oxydans DSM3504.</title>
        <authorList>
            <person name="Kostner D."/>
            <person name="Luchterhand B."/>
            <person name="Junker A."/>
            <person name="Volland S."/>
            <person name="Daniel R."/>
            <person name="Buchs J."/>
            <person name="Liebl W."/>
            <person name="Ehrenreich A."/>
        </authorList>
    </citation>
    <scope>NUCLEOTIDE SEQUENCE [LARGE SCALE GENOMIC DNA]</scope>
    <source>
        <strain evidence="6">DSM 3504</strain>
    </source>
</reference>
<dbReference type="SUPFAM" id="SSF100950">
    <property type="entry name" value="NagB/RpiA/CoA transferase-like"/>
    <property type="match status" value="1"/>
</dbReference>
<dbReference type="NCBIfam" id="TIGR02727">
    <property type="entry name" value="MTHFS_bact"/>
    <property type="match status" value="1"/>
</dbReference>
<keyword evidence="2 4" id="KW-0547">Nucleotide-binding</keyword>
<dbReference type="GO" id="GO:0009396">
    <property type="term" value="P:folic acid-containing compound biosynthetic process"/>
    <property type="evidence" value="ECO:0007669"/>
    <property type="project" value="TreeGrafter"/>
</dbReference>
<dbReference type="GO" id="GO:0046872">
    <property type="term" value="F:metal ion binding"/>
    <property type="evidence" value="ECO:0007669"/>
    <property type="project" value="UniProtKB-KW"/>
</dbReference>
<dbReference type="GeneID" id="56904493"/>
<dbReference type="PANTHER" id="PTHR23407:SF1">
    <property type="entry name" value="5-FORMYLTETRAHYDROFOLATE CYCLO-LIGASE"/>
    <property type="match status" value="1"/>
</dbReference>
<evidence type="ECO:0000256" key="5">
    <source>
        <dbReference type="RuleBase" id="RU361279"/>
    </source>
</evidence>
<evidence type="ECO:0000256" key="4">
    <source>
        <dbReference type="PIRSR" id="PIRSR006806-1"/>
    </source>
</evidence>